<gene>
    <name evidence="2" type="ORF">CYCME_2460</name>
</gene>
<dbReference type="PATRIC" id="fig|1198232.3.peg.2424"/>
<accession>S5TZX3</accession>
<evidence type="ECO:0000313" key="3">
    <source>
        <dbReference type="Proteomes" id="UP000015380"/>
    </source>
</evidence>
<dbReference type="Proteomes" id="UP000015380">
    <property type="component" value="Chromosome"/>
</dbReference>
<name>S5TZX3_9GAMM</name>
<proteinExistence type="predicted"/>
<dbReference type="eggNOG" id="ENOG502Z9SP">
    <property type="taxonomic scope" value="Bacteria"/>
</dbReference>
<protein>
    <recommendedName>
        <fullName evidence="1">Shedu protein SduA C-terminal domain-containing protein</fullName>
    </recommendedName>
</protein>
<sequence>MANPIIPDKPRGILLEDEQHPGFYSFSFVPPKEKLRDAGLNEDNPMSYIVPILDVNAQDNYIQIFPINTFATHPEFLKYKYPKLKSITLSNFDFGLATNQGEVEEMLDILPSGFVKDFNYGLGFLKDFKFIVDTLEELDFEHLVIDKDGETSLDEENKIITLKYSDYDEIRKGINRVSYATQKTARKVKRASTYNTLCFFIDDKKFPQKPLDIKDTYIERSIAKASDIRDINISESERKHIIKTVSKNARKILGDDSHSLVKLKNEIELVSLEDLMSNFSEMIGKKLAEDKWQDLFQENPFILNLLFGYPIIKIQDQASVGGRKLSGKGDKITDFLSKNVKTNNTAIVEIKNPHAKLLNAREYREGVFSPSGELSGSLNQTLDQRYKLQKEIATIKENTRNYDIETFSVHCVLVIGTTPEGHDERKSFEIFRRNSKDVDVITFDEVLEKLKQLHEFLTSENLENKEDSSHEQNN</sequence>
<evidence type="ECO:0000313" key="2">
    <source>
        <dbReference type="EMBL" id="AGS40765.1"/>
    </source>
</evidence>
<dbReference type="HOGENOM" id="CLU_038463_0_0_6"/>
<evidence type="ECO:0000259" key="1">
    <source>
        <dbReference type="Pfam" id="PF14082"/>
    </source>
</evidence>
<keyword evidence="3" id="KW-1185">Reference proteome</keyword>
<organism evidence="2 3">
    <name type="scientific">Cycloclasticus zancles 78-ME</name>
    <dbReference type="NCBI Taxonomy" id="1198232"/>
    <lineage>
        <taxon>Bacteria</taxon>
        <taxon>Pseudomonadati</taxon>
        <taxon>Pseudomonadota</taxon>
        <taxon>Gammaproteobacteria</taxon>
        <taxon>Thiotrichales</taxon>
        <taxon>Piscirickettsiaceae</taxon>
        <taxon>Cycloclasticus</taxon>
    </lineage>
</organism>
<feature type="domain" description="Shedu protein SduA C-terminal" evidence="1">
    <location>
        <begin position="288"/>
        <end position="447"/>
    </location>
</feature>
<reference evidence="2 3" key="1">
    <citation type="submission" date="2013-05" db="EMBL/GenBank/DDBJ databases">
        <title>Between feast and famine: a lifestyle of most important marine PAH-degrading bacterium Cycloclasticus sp. 7ME.</title>
        <authorList>
            <person name="Yakimov M.M."/>
            <person name="Messina E."/>
            <person name="Genovese M."/>
            <person name="Denaro R."/>
            <person name="Crisafi F."/>
            <person name="Russo D."/>
            <person name="Cappello S."/>
            <person name="Santisi S."/>
            <person name="Smedile F."/>
            <person name="Golyshina O.V."/>
            <person name="Tran H."/>
            <person name="Pieper D.H."/>
            <person name="Golyshin P.N."/>
            <person name="Giuliano L."/>
        </authorList>
    </citation>
    <scope>NUCLEOTIDE SEQUENCE [LARGE SCALE GENOMIC DNA]</scope>
    <source>
        <strain evidence="2 3">78-ME</strain>
    </source>
</reference>
<dbReference type="RefSeq" id="WP_020933183.1">
    <property type="nucleotide sequence ID" value="NC_021917.1"/>
</dbReference>
<reference evidence="3" key="2">
    <citation type="journal article" date="2016" name="Environ. Microbiol. Rep.">
        <title>Analysis of defence systems and a conjugative IncP-1 plasmid in the marine polyaromatic hydrocarbons-degrading bacterium Cycloclasticus sp. 78-ME.</title>
        <authorList>
            <person name="Yakimov M.M."/>
            <person name="Crisafi F."/>
            <person name="Messina E."/>
            <person name="Smedile F."/>
            <person name="Lopatina A."/>
            <person name="Denaro R."/>
            <person name="Pieper D.H."/>
            <person name="Golyshin P.N."/>
            <person name="Giuliano L."/>
        </authorList>
    </citation>
    <scope>NUCLEOTIDE SEQUENCE [LARGE SCALE GENOMIC DNA]</scope>
    <source>
        <strain evidence="3">78-ME</strain>
    </source>
</reference>
<dbReference type="Pfam" id="PF14082">
    <property type="entry name" value="SduA_C"/>
    <property type="match status" value="1"/>
</dbReference>
<dbReference type="EMBL" id="CP005996">
    <property type="protein sequence ID" value="AGS40765.1"/>
    <property type="molecule type" value="Genomic_DNA"/>
</dbReference>
<dbReference type="InterPro" id="IPR025359">
    <property type="entry name" value="SduA_C"/>
</dbReference>
<dbReference type="KEGG" id="cza:CYCME_2460"/>
<dbReference type="AlphaFoldDB" id="S5TZX3"/>